<proteinExistence type="predicted"/>
<evidence type="ECO:0000313" key="2">
    <source>
        <dbReference type="EMBL" id="SSA43981.1"/>
    </source>
</evidence>
<keyword evidence="3" id="KW-1185">Reference proteome</keyword>
<gene>
    <name evidence="2" type="ORF">SAMN05216184_10941</name>
</gene>
<feature type="signal peptide" evidence="1">
    <location>
        <begin position="1"/>
        <end position="23"/>
    </location>
</feature>
<dbReference type="RefSeq" id="WP_110852899.1">
    <property type="nucleotide sequence ID" value="NZ_QKLZ01000009.1"/>
</dbReference>
<keyword evidence="1" id="KW-0732">Signal</keyword>
<accession>A0A2Y9AHP3</accession>
<dbReference type="PROSITE" id="PS51257">
    <property type="entry name" value="PROKAR_LIPOPROTEIN"/>
    <property type="match status" value="1"/>
</dbReference>
<dbReference type="Proteomes" id="UP000250222">
    <property type="component" value="Unassembled WGS sequence"/>
</dbReference>
<sequence length="159" mass="16371">MTRRLILPAVLLLGLTACSSSTSDDESTPAASASQSPEQVACEGFYEGTGTPLAERAESARTALSGGEVVDDATYVEINALEQRLTELGRSAPAEIASLLEDVNTPFTEAVAAVNEARDQADPETGEVTFPDLTQVDVAGSEAAQGEIDSACSAAGYEA</sequence>
<name>A0A2Y9AHP3_9MICO</name>
<feature type="chain" id="PRO_5039699441" description="Lipoprotein" evidence="1">
    <location>
        <begin position="24"/>
        <end position="159"/>
    </location>
</feature>
<reference evidence="2 3" key="1">
    <citation type="submission" date="2016-10" db="EMBL/GenBank/DDBJ databases">
        <authorList>
            <person name="Cai Z."/>
        </authorList>
    </citation>
    <scope>NUCLEOTIDE SEQUENCE [LARGE SCALE GENOMIC DNA]</scope>
    <source>
        <strain evidence="2 3">CGMCC 1.10826</strain>
    </source>
</reference>
<protein>
    <recommendedName>
        <fullName evidence="4">Lipoprotein</fullName>
    </recommendedName>
</protein>
<dbReference type="EMBL" id="UETB01000009">
    <property type="protein sequence ID" value="SSA43981.1"/>
    <property type="molecule type" value="Genomic_DNA"/>
</dbReference>
<evidence type="ECO:0000256" key="1">
    <source>
        <dbReference type="SAM" id="SignalP"/>
    </source>
</evidence>
<dbReference type="AlphaFoldDB" id="A0A2Y9AHP3"/>
<evidence type="ECO:0008006" key="4">
    <source>
        <dbReference type="Google" id="ProtNLM"/>
    </source>
</evidence>
<dbReference type="OrthoDB" id="4869564at2"/>
<organism evidence="2 3">
    <name type="scientific">Georgenia satyanarayanai</name>
    <dbReference type="NCBI Taxonomy" id="860221"/>
    <lineage>
        <taxon>Bacteria</taxon>
        <taxon>Bacillati</taxon>
        <taxon>Actinomycetota</taxon>
        <taxon>Actinomycetes</taxon>
        <taxon>Micrococcales</taxon>
        <taxon>Bogoriellaceae</taxon>
        <taxon>Georgenia</taxon>
    </lineage>
</organism>
<evidence type="ECO:0000313" key="3">
    <source>
        <dbReference type="Proteomes" id="UP000250222"/>
    </source>
</evidence>